<dbReference type="EMBL" id="FQXM01000014">
    <property type="protein sequence ID" value="SHH80303.1"/>
    <property type="molecule type" value="Genomic_DNA"/>
</dbReference>
<dbReference type="PANTHER" id="PTHR23522:SF4">
    <property type="entry name" value="NUCLEOSIDE PERMEASE NUPG-RELATED"/>
    <property type="match status" value="1"/>
</dbReference>
<dbReference type="SUPFAM" id="SSF103473">
    <property type="entry name" value="MFS general substrate transporter"/>
    <property type="match status" value="1"/>
</dbReference>
<evidence type="ECO:0000259" key="8">
    <source>
        <dbReference type="PROSITE" id="PS50850"/>
    </source>
</evidence>
<keyword evidence="3" id="KW-1003">Cell membrane</keyword>
<proteinExistence type="predicted"/>
<organism evidence="9 10">
    <name type="scientific">Clostridium grantii DSM 8605</name>
    <dbReference type="NCBI Taxonomy" id="1121316"/>
    <lineage>
        <taxon>Bacteria</taxon>
        <taxon>Bacillati</taxon>
        <taxon>Bacillota</taxon>
        <taxon>Clostridia</taxon>
        <taxon>Eubacteriales</taxon>
        <taxon>Clostridiaceae</taxon>
        <taxon>Clostridium</taxon>
    </lineage>
</organism>
<feature type="transmembrane region" description="Helical" evidence="7">
    <location>
        <begin position="157"/>
        <end position="176"/>
    </location>
</feature>
<dbReference type="GO" id="GO:0005886">
    <property type="term" value="C:plasma membrane"/>
    <property type="evidence" value="ECO:0007669"/>
    <property type="project" value="UniProtKB-SubCell"/>
</dbReference>
<keyword evidence="2" id="KW-0813">Transport</keyword>
<name>A0A1M5VZF1_9CLOT</name>
<dbReference type="InterPro" id="IPR024989">
    <property type="entry name" value="MFS_assoc_dom"/>
</dbReference>
<dbReference type="STRING" id="1121316.SAMN02745207_02557"/>
<dbReference type="InterPro" id="IPR020846">
    <property type="entry name" value="MFS_dom"/>
</dbReference>
<evidence type="ECO:0000256" key="4">
    <source>
        <dbReference type="ARBA" id="ARBA00022692"/>
    </source>
</evidence>
<dbReference type="InterPro" id="IPR036259">
    <property type="entry name" value="MFS_trans_sf"/>
</dbReference>
<feature type="transmembrane region" description="Helical" evidence="7">
    <location>
        <begin position="197"/>
        <end position="217"/>
    </location>
</feature>
<keyword evidence="10" id="KW-1185">Reference proteome</keyword>
<feature type="transmembrane region" description="Helical" evidence="7">
    <location>
        <begin position="38"/>
        <end position="56"/>
    </location>
</feature>
<accession>A0A1M5VZF1</accession>
<keyword evidence="6 7" id="KW-0472">Membrane</keyword>
<dbReference type="PROSITE" id="PS50850">
    <property type="entry name" value="MFS"/>
    <property type="match status" value="1"/>
</dbReference>
<dbReference type="Pfam" id="PF12832">
    <property type="entry name" value="MFS_1_like"/>
    <property type="match status" value="1"/>
</dbReference>
<feature type="transmembrane region" description="Helical" evidence="7">
    <location>
        <begin position="325"/>
        <end position="349"/>
    </location>
</feature>
<dbReference type="Proteomes" id="UP000184447">
    <property type="component" value="Unassembled WGS sequence"/>
</dbReference>
<evidence type="ECO:0000256" key="3">
    <source>
        <dbReference type="ARBA" id="ARBA00022475"/>
    </source>
</evidence>
<dbReference type="GO" id="GO:0015212">
    <property type="term" value="F:cytidine transmembrane transporter activity"/>
    <property type="evidence" value="ECO:0007669"/>
    <property type="project" value="TreeGrafter"/>
</dbReference>
<dbReference type="Gene3D" id="1.20.1250.20">
    <property type="entry name" value="MFS general substrate transporter like domains"/>
    <property type="match status" value="2"/>
</dbReference>
<reference evidence="9 10" key="1">
    <citation type="submission" date="2016-11" db="EMBL/GenBank/DDBJ databases">
        <authorList>
            <person name="Jaros S."/>
            <person name="Januszkiewicz K."/>
            <person name="Wedrychowicz H."/>
        </authorList>
    </citation>
    <scope>NUCLEOTIDE SEQUENCE [LARGE SCALE GENOMIC DNA]</scope>
    <source>
        <strain evidence="9 10">DSM 8605</strain>
    </source>
</reference>
<feature type="transmembrane region" description="Helical" evidence="7">
    <location>
        <begin position="355"/>
        <end position="375"/>
    </location>
</feature>
<feature type="transmembrane region" description="Helical" evidence="7">
    <location>
        <begin position="289"/>
        <end position="313"/>
    </location>
</feature>
<dbReference type="AlphaFoldDB" id="A0A1M5VZF1"/>
<keyword evidence="4 7" id="KW-0812">Transmembrane</keyword>
<evidence type="ECO:0000256" key="1">
    <source>
        <dbReference type="ARBA" id="ARBA00004651"/>
    </source>
</evidence>
<feature type="transmembrane region" description="Helical" evidence="7">
    <location>
        <begin position="68"/>
        <end position="87"/>
    </location>
</feature>
<sequence length="390" mass="44128">MKKIFKSYYFSYFFAVGIILPLLPVYLNKELMISKPSVGIIMSFIPLISIVGQPIWGYISDYSQKFKLILLSIMIIAAFLAILLANINYVPVIVFMVFIFSFFYCGIVPLSDRFALEFAHTHNVNYGSMRLWGSIGFAVSTLVIGYVTDYFGLRIIFYLYSIIMLLCCLTVAKFPLGKVTKKSEKKSSFKSDLFKMLSMPQFIFLVLISMFSFSTLLANNSYLGLYMINNGTTLTIIGTLFFVSAISEVPFMLASKTIIEKVGVVNVLFISILATSLRWFLYFLEPNIFIIYGATLLQGVGFGLMQPCIMHYLKEIVPNTIVTTAITIISAIGFGFGNWFCSFIGGFILKTHSINFIYLLFFFFTLIALCLLIPLNTHFDPKIKSIDAKR</sequence>
<keyword evidence="5 7" id="KW-1133">Transmembrane helix</keyword>
<evidence type="ECO:0000256" key="2">
    <source>
        <dbReference type="ARBA" id="ARBA00022448"/>
    </source>
</evidence>
<evidence type="ECO:0000256" key="7">
    <source>
        <dbReference type="SAM" id="Phobius"/>
    </source>
</evidence>
<evidence type="ECO:0000313" key="9">
    <source>
        <dbReference type="EMBL" id="SHH80303.1"/>
    </source>
</evidence>
<dbReference type="OrthoDB" id="65739at2"/>
<feature type="domain" description="Major facilitator superfamily (MFS) profile" evidence="8">
    <location>
        <begin position="1"/>
        <end position="380"/>
    </location>
</feature>
<comment type="subcellular location">
    <subcellularLocation>
        <location evidence="1">Cell membrane</location>
        <topology evidence="1">Multi-pass membrane protein</topology>
    </subcellularLocation>
</comment>
<evidence type="ECO:0000313" key="10">
    <source>
        <dbReference type="Proteomes" id="UP000184447"/>
    </source>
</evidence>
<evidence type="ECO:0000256" key="6">
    <source>
        <dbReference type="ARBA" id="ARBA00023136"/>
    </source>
</evidence>
<dbReference type="PANTHER" id="PTHR23522">
    <property type="entry name" value="BLL5896 PROTEIN"/>
    <property type="match status" value="1"/>
</dbReference>
<dbReference type="RefSeq" id="WP_073338815.1">
    <property type="nucleotide sequence ID" value="NZ_FQXM01000014.1"/>
</dbReference>
<feature type="transmembrane region" description="Helical" evidence="7">
    <location>
        <begin position="93"/>
        <end position="110"/>
    </location>
</feature>
<evidence type="ECO:0000256" key="5">
    <source>
        <dbReference type="ARBA" id="ARBA00022989"/>
    </source>
</evidence>
<dbReference type="GO" id="GO:0015213">
    <property type="term" value="F:uridine transmembrane transporter activity"/>
    <property type="evidence" value="ECO:0007669"/>
    <property type="project" value="TreeGrafter"/>
</dbReference>
<protein>
    <submittedName>
        <fullName evidence="9">MFS transporter, PPP family, 3-phenylpropionic acid transporter</fullName>
    </submittedName>
</protein>
<feature type="transmembrane region" description="Helical" evidence="7">
    <location>
        <begin position="131"/>
        <end position="151"/>
    </location>
</feature>
<gene>
    <name evidence="9" type="ORF">SAMN02745207_02557</name>
</gene>
<feature type="transmembrane region" description="Helical" evidence="7">
    <location>
        <begin position="7"/>
        <end position="26"/>
    </location>
</feature>
<feature type="transmembrane region" description="Helical" evidence="7">
    <location>
        <begin position="264"/>
        <end position="283"/>
    </location>
</feature>